<dbReference type="InterPro" id="IPR036397">
    <property type="entry name" value="RNaseH_sf"/>
</dbReference>
<reference evidence="2 3" key="1">
    <citation type="submission" date="2018-09" db="EMBL/GenBank/DDBJ databases">
        <title>A high-quality reference genome of wild soybean provides a powerful tool to mine soybean genomes.</title>
        <authorList>
            <person name="Xie M."/>
            <person name="Chung C.Y.L."/>
            <person name="Li M.-W."/>
            <person name="Wong F.-L."/>
            <person name="Chan T.-F."/>
            <person name="Lam H.-M."/>
        </authorList>
    </citation>
    <scope>NUCLEOTIDE SEQUENCE [LARGE SCALE GENOMIC DNA]</scope>
    <source>
        <strain evidence="3">cv. W05</strain>
        <tissue evidence="2">Hypocotyl of etiolated seedlings</tissue>
    </source>
</reference>
<dbReference type="InterPro" id="IPR044730">
    <property type="entry name" value="RNase_H-like_dom_plant"/>
</dbReference>
<dbReference type="CDD" id="cd06222">
    <property type="entry name" value="RNase_H_like"/>
    <property type="match status" value="1"/>
</dbReference>
<gene>
    <name evidence="2" type="ORF">D0Y65_007321</name>
</gene>
<dbReference type="PANTHER" id="PTHR47074:SF48">
    <property type="entry name" value="POLYNUCLEOTIDYL TRANSFERASE, RIBONUCLEASE H-LIKE SUPERFAMILY PROTEIN"/>
    <property type="match status" value="1"/>
</dbReference>
<dbReference type="Proteomes" id="UP000289340">
    <property type="component" value="Chromosome 3"/>
</dbReference>
<dbReference type="Pfam" id="PF13456">
    <property type="entry name" value="RVT_3"/>
    <property type="match status" value="1"/>
</dbReference>
<comment type="caution">
    <text evidence="2">The sequence shown here is derived from an EMBL/GenBank/DDBJ whole genome shotgun (WGS) entry which is preliminary data.</text>
</comment>
<feature type="domain" description="RNase H type-1" evidence="1">
    <location>
        <begin position="102"/>
        <end position="203"/>
    </location>
</feature>
<accession>A0A445LDL7</accession>
<keyword evidence="3" id="KW-1185">Reference proteome</keyword>
<dbReference type="AlphaFoldDB" id="A0A445LDL7"/>
<dbReference type="InterPro" id="IPR002156">
    <property type="entry name" value="RNaseH_domain"/>
</dbReference>
<organism evidence="2 3">
    <name type="scientific">Glycine soja</name>
    <name type="common">Wild soybean</name>
    <dbReference type="NCBI Taxonomy" id="3848"/>
    <lineage>
        <taxon>Eukaryota</taxon>
        <taxon>Viridiplantae</taxon>
        <taxon>Streptophyta</taxon>
        <taxon>Embryophyta</taxon>
        <taxon>Tracheophyta</taxon>
        <taxon>Spermatophyta</taxon>
        <taxon>Magnoliopsida</taxon>
        <taxon>eudicotyledons</taxon>
        <taxon>Gunneridae</taxon>
        <taxon>Pentapetalae</taxon>
        <taxon>rosids</taxon>
        <taxon>fabids</taxon>
        <taxon>Fabales</taxon>
        <taxon>Fabaceae</taxon>
        <taxon>Papilionoideae</taxon>
        <taxon>50 kb inversion clade</taxon>
        <taxon>NPAAA clade</taxon>
        <taxon>indigoferoid/millettioid clade</taxon>
        <taxon>Phaseoleae</taxon>
        <taxon>Glycine</taxon>
        <taxon>Glycine subgen. Soja</taxon>
    </lineage>
</organism>
<dbReference type="EMBL" id="QZWG01000003">
    <property type="protein sequence ID" value="RZC20924.1"/>
    <property type="molecule type" value="Genomic_DNA"/>
</dbReference>
<dbReference type="Gene3D" id="3.30.420.10">
    <property type="entry name" value="Ribonuclease H-like superfamily/Ribonuclease H"/>
    <property type="match status" value="1"/>
</dbReference>
<dbReference type="InterPro" id="IPR052929">
    <property type="entry name" value="RNase_H-like_EbsB-rel"/>
</dbReference>
<dbReference type="GO" id="GO:0004523">
    <property type="term" value="F:RNA-DNA hybrid ribonuclease activity"/>
    <property type="evidence" value="ECO:0007669"/>
    <property type="project" value="InterPro"/>
</dbReference>
<dbReference type="PANTHER" id="PTHR47074">
    <property type="entry name" value="BNAC02G40300D PROTEIN"/>
    <property type="match status" value="1"/>
</dbReference>
<evidence type="ECO:0000259" key="1">
    <source>
        <dbReference type="Pfam" id="PF13456"/>
    </source>
</evidence>
<name>A0A445LDL7_GLYSO</name>
<evidence type="ECO:0000313" key="3">
    <source>
        <dbReference type="Proteomes" id="UP000289340"/>
    </source>
</evidence>
<protein>
    <recommendedName>
        <fullName evidence="1">RNase H type-1 domain-containing protein</fullName>
    </recommendedName>
</protein>
<dbReference type="GO" id="GO:0003676">
    <property type="term" value="F:nucleic acid binding"/>
    <property type="evidence" value="ECO:0007669"/>
    <property type="project" value="InterPro"/>
</dbReference>
<proteinExistence type="predicted"/>
<evidence type="ECO:0000313" key="2">
    <source>
        <dbReference type="EMBL" id="RZC20924.1"/>
    </source>
</evidence>
<sequence>MTEILPQIVNHADIQTIQASPPLNTNSQDSLTWKFSSTGVYTLSVQIAAKSLHRIGIKFAMLLWCIWRRRNDKIWNHIDLREHVSINLTMQSYTEWITARFRGRHGEHIGAITLHFTGVPDPRTAEAWGLWQAMNWTSDLRLSNVNFEADCKRIVDAIFHECKGLLDFHSIISNCNAYLSQFPNSLVSFSKRQANHVAHSLTRASRFYDSCHTFNHVQSGIASIILNEMSSVFSSQKKFVR</sequence>